<dbReference type="EMBL" id="JARBJD010000014">
    <property type="protein sequence ID" value="KAK2961744.1"/>
    <property type="molecule type" value="Genomic_DNA"/>
</dbReference>
<reference evidence="4 5" key="1">
    <citation type="journal article" date="2022" name="bioRxiv">
        <title>Genomics of Preaxostyla Flagellates Illuminates Evolutionary Transitions and the Path Towards Mitochondrial Loss.</title>
        <authorList>
            <person name="Novak L.V.F."/>
            <person name="Treitli S.C."/>
            <person name="Pyrih J."/>
            <person name="Halakuc P."/>
            <person name="Pipaliya S.V."/>
            <person name="Vacek V."/>
            <person name="Brzon O."/>
            <person name="Soukal P."/>
            <person name="Eme L."/>
            <person name="Dacks J.B."/>
            <person name="Karnkowska A."/>
            <person name="Elias M."/>
            <person name="Hampl V."/>
        </authorList>
    </citation>
    <scope>NUCLEOTIDE SEQUENCE [LARGE SCALE GENOMIC DNA]</scope>
    <source>
        <strain evidence="4">NAU3</strain>
        <tissue evidence="4">Gut</tissue>
    </source>
</reference>
<dbReference type="InterPro" id="IPR001245">
    <property type="entry name" value="Ser-Thr/Tyr_kinase_cat_dom"/>
</dbReference>
<dbReference type="Pfam" id="PF07714">
    <property type="entry name" value="PK_Tyr_Ser-Thr"/>
    <property type="match status" value="1"/>
</dbReference>
<feature type="transmembrane region" description="Helical" evidence="2">
    <location>
        <begin position="6"/>
        <end position="26"/>
    </location>
</feature>
<dbReference type="Proteomes" id="UP001281761">
    <property type="component" value="Unassembled WGS sequence"/>
</dbReference>
<gene>
    <name evidence="4" type="ORF">BLNAU_3181</name>
</gene>
<feature type="region of interest" description="Disordered" evidence="1">
    <location>
        <begin position="294"/>
        <end position="325"/>
    </location>
</feature>
<dbReference type="SUPFAM" id="SSF56112">
    <property type="entry name" value="Protein kinase-like (PK-like)"/>
    <property type="match status" value="1"/>
</dbReference>
<evidence type="ECO:0000313" key="4">
    <source>
        <dbReference type="EMBL" id="KAK2961744.1"/>
    </source>
</evidence>
<feature type="domain" description="Protein kinase" evidence="3">
    <location>
        <begin position="1"/>
        <end position="295"/>
    </location>
</feature>
<dbReference type="InterPro" id="IPR011009">
    <property type="entry name" value="Kinase-like_dom_sf"/>
</dbReference>
<evidence type="ECO:0000256" key="1">
    <source>
        <dbReference type="SAM" id="MobiDB-lite"/>
    </source>
</evidence>
<keyword evidence="2" id="KW-0812">Transmembrane</keyword>
<proteinExistence type="predicted"/>
<dbReference type="Gene3D" id="1.10.510.10">
    <property type="entry name" value="Transferase(Phosphotransferase) domain 1"/>
    <property type="match status" value="1"/>
</dbReference>
<keyword evidence="5" id="KW-1185">Reference proteome</keyword>
<protein>
    <recommendedName>
        <fullName evidence="3">Protein kinase domain-containing protein</fullName>
    </recommendedName>
</protein>
<dbReference type="InterPro" id="IPR000719">
    <property type="entry name" value="Prot_kinase_dom"/>
</dbReference>
<keyword evidence="2" id="KW-0472">Membrane</keyword>
<evidence type="ECO:0000259" key="3">
    <source>
        <dbReference type="PROSITE" id="PS50011"/>
    </source>
</evidence>
<sequence>MKWWLPLVIVLASLTLILIIVVVLCYRRRKSPKIPKQDTASTELDAEIVEKIEEDDGHNNFHQNVSTSHRQLNTNGVHAEPVSFGETTFSLDALPSTSIESVEALVCGEGSKVEIVRKKETLYERLHGPNKQEVDAVAIGKEIVKGLRHLSKSEMFSVSLAKWTPHWILLDATDRVCIRLNEESRFQVDQNAKADAIDDGERYRAPEQSNGQLGQNEERVSVFRLGLVLLEMKTGLVPFGEIDATNASRQLCAGLLPPHKDVDEAFMSIVRDCLTINPNERPLLKDVENRLEQYGTSKDVGDKKSDPSGGVTEALHSLPAASITH</sequence>
<accession>A0ABQ9YDS8</accession>
<evidence type="ECO:0000256" key="2">
    <source>
        <dbReference type="SAM" id="Phobius"/>
    </source>
</evidence>
<organism evidence="4 5">
    <name type="scientific">Blattamonas nauphoetae</name>
    <dbReference type="NCBI Taxonomy" id="2049346"/>
    <lineage>
        <taxon>Eukaryota</taxon>
        <taxon>Metamonada</taxon>
        <taxon>Preaxostyla</taxon>
        <taxon>Oxymonadida</taxon>
        <taxon>Blattamonas</taxon>
    </lineage>
</organism>
<keyword evidence="2" id="KW-1133">Transmembrane helix</keyword>
<name>A0ABQ9YDS8_9EUKA</name>
<comment type="caution">
    <text evidence="4">The sequence shown here is derived from an EMBL/GenBank/DDBJ whole genome shotgun (WGS) entry which is preliminary data.</text>
</comment>
<dbReference type="PROSITE" id="PS50011">
    <property type="entry name" value="PROTEIN_KINASE_DOM"/>
    <property type="match status" value="1"/>
</dbReference>
<evidence type="ECO:0000313" key="5">
    <source>
        <dbReference type="Proteomes" id="UP001281761"/>
    </source>
</evidence>